<evidence type="ECO:0000313" key="2">
    <source>
        <dbReference type="EMBL" id="GJH26031.1"/>
    </source>
</evidence>
<protein>
    <submittedName>
        <fullName evidence="2">Glycosyltransferase</fullName>
    </submittedName>
</protein>
<evidence type="ECO:0000313" key="3">
    <source>
        <dbReference type="Proteomes" id="UP001055111"/>
    </source>
</evidence>
<dbReference type="RefSeq" id="WP_238212652.1">
    <property type="nucleotide sequence ID" value="NZ_BPUS01000005.1"/>
</dbReference>
<dbReference type="SUPFAM" id="SSF53448">
    <property type="entry name" value="Nucleotide-diphospho-sugar transferases"/>
    <property type="match status" value="2"/>
</dbReference>
<dbReference type="Gene3D" id="3.90.550.10">
    <property type="entry name" value="Spore Coat Polysaccharide Biosynthesis Protein SpsA, Chain A"/>
    <property type="match status" value="2"/>
</dbReference>
<evidence type="ECO:0000259" key="1">
    <source>
        <dbReference type="Pfam" id="PF00535"/>
    </source>
</evidence>
<dbReference type="InterPro" id="IPR029044">
    <property type="entry name" value="Nucleotide-diphossugar_trans"/>
</dbReference>
<reference evidence="2" key="1">
    <citation type="submission" date="2022-09" db="EMBL/GenBank/DDBJ databases">
        <title>Isolation and characterization of 3-chlorobenzoate degrading bacteria from soils in Shizuoka.</title>
        <authorList>
            <person name="Ifat A."/>
            <person name="Ogawa N."/>
            <person name="Kimbara K."/>
            <person name="Moriuchi R."/>
            <person name="Dohra H."/>
            <person name="Shintani M."/>
        </authorList>
    </citation>
    <scope>NUCLEOTIDE SEQUENCE</scope>
    <source>
        <strain evidence="2">19CS4-2</strain>
    </source>
</reference>
<accession>A0AA37I9W6</accession>
<dbReference type="Proteomes" id="UP001055111">
    <property type="component" value="Unassembled WGS sequence"/>
</dbReference>
<dbReference type="Pfam" id="PF00535">
    <property type="entry name" value="Glycos_transf_2"/>
    <property type="match status" value="1"/>
</dbReference>
<dbReference type="PANTHER" id="PTHR43685">
    <property type="entry name" value="GLYCOSYLTRANSFERASE"/>
    <property type="match status" value="1"/>
</dbReference>
<comment type="caution">
    <text evidence="2">The sequence shown here is derived from an EMBL/GenBank/DDBJ whole genome shotgun (WGS) entry which is preliminary data.</text>
</comment>
<dbReference type="PANTHER" id="PTHR43685:SF2">
    <property type="entry name" value="GLYCOSYLTRANSFERASE 2-LIKE DOMAIN-CONTAINING PROTEIN"/>
    <property type="match status" value="1"/>
</dbReference>
<name>A0AA37I9W6_9BURK</name>
<dbReference type="InterPro" id="IPR001173">
    <property type="entry name" value="Glyco_trans_2-like"/>
</dbReference>
<gene>
    <name evidence="2" type="ORF">CBA19CS42_15965</name>
</gene>
<feature type="domain" description="Glycosyltransferase 2-like" evidence="1">
    <location>
        <begin position="94"/>
        <end position="204"/>
    </location>
</feature>
<proteinExistence type="predicted"/>
<organism evidence="2 3">
    <name type="scientific">Caballeronia novacaledonica</name>
    <dbReference type="NCBI Taxonomy" id="1544861"/>
    <lineage>
        <taxon>Bacteria</taxon>
        <taxon>Pseudomonadati</taxon>
        <taxon>Pseudomonadota</taxon>
        <taxon>Betaproteobacteria</taxon>
        <taxon>Burkholderiales</taxon>
        <taxon>Burkholderiaceae</taxon>
        <taxon>Caballeronia</taxon>
    </lineage>
</organism>
<sequence>MVKPSNSGLSQALQRLSGAFIKVRDAGGLMSAAGAAWRMIRREGWGGAARRIGRLSSEAARYPQWVAAYDSPDEAALEALRRQLQDTGVEILISVVVPVYNTPERYLREMIDSVLRQAYSNWELCMADDASTAPHVRSVLEEYARRDARIRVVYRAINGHISEASNSALELARGPFIALLDHDDILPPHALGVVAKYIHAHPDARLFYSDEDKLSEDGRRHTPYFKPDWDPELILQYNLFSHLGVYETCLVREIGGFRKGLEGSQDHDLLLRCVRAAGDGVIVHIPHVLYHWRTIEGSTAVSVDEKPYALVASIKAISDHLREMSVDAEVVAPKADFPFVRIDYRLPNDAPPVHVLVACAGDAEALRRCVQSVAVRTVYPNFRVSVVCGPEGADGELAHLAASCRNVGVIRSTSSDPSVEARLNDVVGQLGDAYVCFVDARVEITDPSWLDELVKCASRAGVCAAGASLWQPDDRLYSGGLVLKSEADGVPIHAGITRGSIGYFGRAILTQTVSALSWSCAVVRRSDFVAAGGFDPQAKHGSARDVALSLRIARNGSRNVFVPRARVTIYTHRPRNGPAEASAKLCVSTQDRAYNPNLALRQGDLSATFNLSFPPCIELFQ</sequence>
<dbReference type="InterPro" id="IPR050834">
    <property type="entry name" value="Glycosyltransf_2"/>
</dbReference>
<dbReference type="GO" id="GO:0044010">
    <property type="term" value="P:single-species biofilm formation"/>
    <property type="evidence" value="ECO:0007669"/>
    <property type="project" value="TreeGrafter"/>
</dbReference>
<dbReference type="EMBL" id="BPUS01000005">
    <property type="protein sequence ID" value="GJH26031.1"/>
    <property type="molecule type" value="Genomic_DNA"/>
</dbReference>
<dbReference type="Pfam" id="PF13641">
    <property type="entry name" value="Glyco_tranf_2_3"/>
    <property type="match status" value="1"/>
</dbReference>
<dbReference type="AlphaFoldDB" id="A0AA37I9W6"/>
<dbReference type="CDD" id="cd04184">
    <property type="entry name" value="GT2_RfbC_Mx_like"/>
    <property type="match status" value="1"/>
</dbReference>